<dbReference type="PANTHER" id="PTHR46623">
    <property type="entry name" value="CARBOXYMETHYLENEBUTENOLIDASE-RELATED"/>
    <property type="match status" value="1"/>
</dbReference>
<protein>
    <submittedName>
        <fullName evidence="2">Carboxymethylenebutenolidase</fullName>
        <ecNumber evidence="2">3.1.1.45</ecNumber>
    </submittedName>
</protein>
<gene>
    <name evidence="2" type="ORF">MPLG2_0618</name>
</gene>
<proteinExistence type="predicted"/>
<dbReference type="InterPro" id="IPR051049">
    <property type="entry name" value="Dienelactone_hydrolase-like"/>
</dbReference>
<reference evidence="2 3" key="1">
    <citation type="submission" date="2018-02" db="EMBL/GenBank/DDBJ databases">
        <authorList>
            <person name="Cohen D.B."/>
            <person name="Kent A.D."/>
        </authorList>
    </citation>
    <scope>NUCLEOTIDE SEQUENCE [LARGE SCALE GENOMIC DNA]</scope>
    <source>
        <strain evidence="2">1</strain>
    </source>
</reference>
<dbReference type="EC" id="3.1.1.45" evidence="2"/>
<dbReference type="EMBL" id="LT985188">
    <property type="protein sequence ID" value="SPD85654.1"/>
    <property type="molecule type" value="Genomic_DNA"/>
</dbReference>
<dbReference type="InterPro" id="IPR029058">
    <property type="entry name" value="AB_hydrolase_fold"/>
</dbReference>
<dbReference type="AlphaFoldDB" id="A0A2N9JE36"/>
<evidence type="ECO:0000313" key="3">
    <source>
        <dbReference type="Proteomes" id="UP000238164"/>
    </source>
</evidence>
<dbReference type="SUPFAM" id="SSF53474">
    <property type="entry name" value="alpha/beta-Hydrolases"/>
    <property type="match status" value="1"/>
</dbReference>
<dbReference type="Pfam" id="PF01738">
    <property type="entry name" value="DLH"/>
    <property type="match status" value="1"/>
</dbReference>
<dbReference type="Proteomes" id="UP000238164">
    <property type="component" value="Chromosome 1"/>
</dbReference>
<feature type="domain" description="Dienelactone hydrolase" evidence="1">
    <location>
        <begin position="30"/>
        <end position="235"/>
    </location>
</feature>
<keyword evidence="2" id="KW-0378">Hydrolase</keyword>
<dbReference type="KEGG" id="mgg:MPLG2_0618"/>
<evidence type="ECO:0000259" key="1">
    <source>
        <dbReference type="Pfam" id="PF01738"/>
    </source>
</evidence>
<dbReference type="Gene3D" id="3.40.50.1820">
    <property type="entry name" value="alpha/beta hydrolase"/>
    <property type="match status" value="1"/>
</dbReference>
<organism evidence="2 3">
    <name type="scientific">Micropruina glycogenica</name>
    <dbReference type="NCBI Taxonomy" id="75385"/>
    <lineage>
        <taxon>Bacteria</taxon>
        <taxon>Bacillati</taxon>
        <taxon>Actinomycetota</taxon>
        <taxon>Actinomycetes</taxon>
        <taxon>Propionibacteriales</taxon>
        <taxon>Nocardioidaceae</taxon>
        <taxon>Micropruina</taxon>
    </lineage>
</organism>
<name>A0A2N9JE36_9ACTN</name>
<dbReference type="GO" id="GO:0008806">
    <property type="term" value="F:carboxymethylenebutenolidase activity"/>
    <property type="evidence" value="ECO:0007669"/>
    <property type="project" value="UniProtKB-EC"/>
</dbReference>
<evidence type="ECO:0000313" key="2">
    <source>
        <dbReference type="EMBL" id="SPD85654.1"/>
    </source>
</evidence>
<dbReference type="InterPro" id="IPR002925">
    <property type="entry name" value="Dienelactn_hydro"/>
</dbReference>
<accession>A0A2N9JE36</accession>
<dbReference type="PANTHER" id="PTHR46623:SF6">
    <property type="entry name" value="ALPHA_BETA-HYDROLASES SUPERFAMILY PROTEIN"/>
    <property type="match status" value="1"/>
</dbReference>
<sequence length="239" mass="25779">MRQYGVVSDLVHVLRADGALPVERWLPPSGTGPGLLVIQEIFGVSGYIRQRCADFAAAGYVVYAPELYFRQGKLEFDSTSASYVQEGIAASQQLDWDQTAADVSATLDALRTSPEVTGGVGMVGYCFGGGMAFQVAARNTPDALVCYYGSALPGLLALAPKITCPSQHHWGLADTFFSRDVVETIEQAVTATGHEVEFFTYEGAGHAFDNPNPLFYDEAASEPARERTMEFLGRHLPVG</sequence>
<keyword evidence="3" id="KW-1185">Reference proteome</keyword>